<dbReference type="InterPro" id="IPR011991">
    <property type="entry name" value="ArsR-like_HTH"/>
</dbReference>
<dbReference type="Gene3D" id="3.30.420.40">
    <property type="match status" value="2"/>
</dbReference>
<dbReference type="Proteomes" id="UP000298173">
    <property type="component" value="Unassembled WGS sequence"/>
</dbReference>
<keyword evidence="3" id="KW-1185">Reference proteome</keyword>
<dbReference type="RefSeq" id="WP_134504440.1">
    <property type="nucleotide sequence ID" value="NZ_SOEY01000033.1"/>
</dbReference>
<dbReference type="PANTHER" id="PTHR18964">
    <property type="entry name" value="ROK (REPRESSOR, ORF, KINASE) FAMILY"/>
    <property type="match status" value="1"/>
</dbReference>
<sequence>MTTTVKTLSAFGAGELFQLLRDGIPRTRAELAASTGLARSTITSRIDNLLDLGLITPVADAASTGGRPSARIAINPGARVVAAADIGATHATVAICDLAGTVLTEKRNRLQIAEGPESVLSWLITTIDTLLADLNRPHDELIAIGVGLPGPVEHSTGRPSNPPIMPGWNDYDVPARIQLYFPVPVLVDNDVNIMALGERAHSWPHTNDMVFLKVATGIGSGIISDGGLRRGAYGTAGDVGHIPVGRGAGVTCRCGNTGCLEAIAAAPALAKALRGAGLEANSGADVVELVEAGNLTAIRFVREAGRAIGEMLNMCVSILNPSLIVIGGSMAQSGEHLIAGIREEVYSRSMPLASQNLTIVASKTGAQAGVIGAGILAIEHVLSQEYINSMGFPRATASAPAG</sequence>
<name>A0A4R8UR82_9MICO</name>
<dbReference type="OrthoDB" id="3189808at2"/>
<dbReference type="PANTHER" id="PTHR18964:SF173">
    <property type="entry name" value="GLUCOKINASE"/>
    <property type="match status" value="1"/>
</dbReference>
<comment type="caution">
    <text evidence="2">The sequence shown here is derived from an EMBL/GenBank/DDBJ whole genome shotgun (WGS) entry which is preliminary data.</text>
</comment>
<evidence type="ECO:0000313" key="3">
    <source>
        <dbReference type="Proteomes" id="UP000298173"/>
    </source>
</evidence>
<evidence type="ECO:0000256" key="1">
    <source>
        <dbReference type="ARBA" id="ARBA00006479"/>
    </source>
</evidence>
<protein>
    <submittedName>
        <fullName evidence="2">ROK family transcriptional regulator</fullName>
    </submittedName>
</protein>
<dbReference type="InterPro" id="IPR036388">
    <property type="entry name" value="WH-like_DNA-bd_sf"/>
</dbReference>
<accession>A0A4R8UR82</accession>
<dbReference type="SUPFAM" id="SSF46785">
    <property type="entry name" value="Winged helix' DNA-binding domain"/>
    <property type="match status" value="1"/>
</dbReference>
<dbReference type="SUPFAM" id="SSF53067">
    <property type="entry name" value="Actin-like ATPase domain"/>
    <property type="match status" value="1"/>
</dbReference>
<gene>
    <name evidence="2" type="ORF">E3O06_16285</name>
</gene>
<dbReference type="InterPro" id="IPR049874">
    <property type="entry name" value="ROK_cs"/>
</dbReference>
<dbReference type="PROSITE" id="PS01125">
    <property type="entry name" value="ROK"/>
    <property type="match status" value="1"/>
</dbReference>
<dbReference type="Pfam" id="PF00480">
    <property type="entry name" value="ROK"/>
    <property type="match status" value="1"/>
</dbReference>
<dbReference type="InterPro" id="IPR036390">
    <property type="entry name" value="WH_DNA-bd_sf"/>
</dbReference>
<reference evidence="2 3" key="1">
    <citation type="submission" date="2019-03" db="EMBL/GenBank/DDBJ databases">
        <title>Genomics of glacier-inhabiting Cryobacterium strains.</title>
        <authorList>
            <person name="Liu Q."/>
            <person name="Xin Y.-H."/>
        </authorList>
    </citation>
    <scope>NUCLEOTIDE SEQUENCE [LARGE SCALE GENOMIC DNA]</scope>
    <source>
        <strain evidence="2 3">HLT2-23</strain>
    </source>
</reference>
<proteinExistence type="inferred from homology"/>
<dbReference type="InterPro" id="IPR000600">
    <property type="entry name" value="ROK"/>
</dbReference>
<dbReference type="CDD" id="cd00090">
    <property type="entry name" value="HTH_ARSR"/>
    <property type="match status" value="1"/>
</dbReference>
<comment type="similarity">
    <text evidence="1">Belongs to the ROK (NagC/XylR) family.</text>
</comment>
<evidence type="ECO:0000313" key="2">
    <source>
        <dbReference type="EMBL" id="TFB68643.1"/>
    </source>
</evidence>
<dbReference type="EMBL" id="SOEY01000033">
    <property type="protein sequence ID" value="TFB68643.1"/>
    <property type="molecule type" value="Genomic_DNA"/>
</dbReference>
<organism evidence="2 3">
    <name type="scientific">Cryobacterium glaciale</name>
    <dbReference type="NCBI Taxonomy" id="1259145"/>
    <lineage>
        <taxon>Bacteria</taxon>
        <taxon>Bacillati</taxon>
        <taxon>Actinomycetota</taxon>
        <taxon>Actinomycetes</taxon>
        <taxon>Micrococcales</taxon>
        <taxon>Microbacteriaceae</taxon>
        <taxon>Cryobacterium</taxon>
    </lineage>
</organism>
<dbReference type="Gene3D" id="1.10.10.10">
    <property type="entry name" value="Winged helix-like DNA-binding domain superfamily/Winged helix DNA-binding domain"/>
    <property type="match status" value="1"/>
</dbReference>
<dbReference type="InterPro" id="IPR043129">
    <property type="entry name" value="ATPase_NBD"/>
</dbReference>
<dbReference type="AlphaFoldDB" id="A0A4R8UR82"/>